<dbReference type="GeneID" id="9055660"/>
<dbReference type="Proteomes" id="UP000007800">
    <property type="component" value="Unassembled WGS sequence"/>
</dbReference>
<evidence type="ECO:0000256" key="1">
    <source>
        <dbReference type="PROSITE-ProRule" id="PRU00047"/>
    </source>
</evidence>
<dbReference type="EMBL" id="GG680621">
    <property type="protein sequence ID" value="EER06533.1"/>
    <property type="molecule type" value="Genomic_DNA"/>
</dbReference>
<dbReference type="OrthoDB" id="10474392at2759"/>
<proteinExistence type="predicted"/>
<dbReference type="Gene3D" id="4.10.60.10">
    <property type="entry name" value="Zinc finger, CCHC-type"/>
    <property type="match status" value="1"/>
</dbReference>
<keyword evidence="5" id="KW-1185">Reference proteome</keyword>
<evidence type="ECO:0000259" key="3">
    <source>
        <dbReference type="PROSITE" id="PS50158"/>
    </source>
</evidence>
<feature type="compositionally biased region" description="Basic and acidic residues" evidence="2">
    <location>
        <begin position="31"/>
        <end position="45"/>
    </location>
</feature>
<sequence length="451" mass="48988">MAKHIEDGKDLSLNLEEVPRRSALKSIISSAKKDSSNIQGRDRSSLSRTALPPVSVATVPRTTDSSSSDLETGGFSKWSKKVRDVHLLVGATPSGDMLYNGNAPAGSYIRWRTQVLDKVSEHPVEDVRIAAILHCISEPEKTKVKRQLRTHPVATADELLSRLDKEHLTVPEKAALVNQWVDVCQRPGESAYSYVQRFEELVHLRSVTHPEHGQLHDMDLLSMLRRGFTDPICRGALPLIDPTGKMSYDGYKNSVLAFVSSLPQSASLSVSPGLSVPGTNCETSTFRSKRDEKAARQKPKVSDDSPIYSHVRSAITRELGIADKACLRCGKEGHFARDCTSTSVFRWSERCKTCGGLSTVGGKPHQCKVSKRRVTCTSCGQGGHMCSVCPTAKTAGGSVASHQTAAQQLSSLFPVSSASSQTARAEVHAGQSVSVQFPKLPEVSLRLGHDH</sequence>
<feature type="region of interest" description="Disordered" evidence="2">
    <location>
        <begin position="281"/>
        <end position="305"/>
    </location>
</feature>
<dbReference type="GO" id="GO:0008270">
    <property type="term" value="F:zinc ion binding"/>
    <property type="evidence" value="ECO:0007669"/>
    <property type="project" value="UniProtKB-KW"/>
</dbReference>
<keyword evidence="1" id="KW-0862">Zinc</keyword>
<feature type="non-terminal residue" evidence="4">
    <location>
        <position position="451"/>
    </location>
</feature>
<name>C5L9R0_PERM5</name>
<gene>
    <name evidence="4" type="ORF">Pmar_PMAR007553</name>
</gene>
<feature type="compositionally biased region" description="Polar residues" evidence="2">
    <location>
        <begin position="60"/>
        <end position="70"/>
    </location>
</feature>
<organism evidence="5">
    <name type="scientific">Perkinsus marinus (strain ATCC 50983 / TXsc)</name>
    <dbReference type="NCBI Taxonomy" id="423536"/>
    <lineage>
        <taxon>Eukaryota</taxon>
        <taxon>Sar</taxon>
        <taxon>Alveolata</taxon>
        <taxon>Perkinsozoa</taxon>
        <taxon>Perkinsea</taxon>
        <taxon>Perkinsida</taxon>
        <taxon>Perkinsidae</taxon>
        <taxon>Perkinsus</taxon>
    </lineage>
</organism>
<dbReference type="AlphaFoldDB" id="C5L9R0"/>
<dbReference type="PROSITE" id="PS50158">
    <property type="entry name" value="ZF_CCHC"/>
    <property type="match status" value="2"/>
</dbReference>
<feature type="domain" description="CCHC-type" evidence="3">
    <location>
        <begin position="376"/>
        <end position="390"/>
    </location>
</feature>
<feature type="domain" description="CCHC-type" evidence="3">
    <location>
        <begin position="326"/>
        <end position="341"/>
    </location>
</feature>
<keyword evidence="1" id="KW-0863">Zinc-finger</keyword>
<feature type="region of interest" description="Disordered" evidence="2">
    <location>
        <begin position="29"/>
        <end position="74"/>
    </location>
</feature>
<dbReference type="SMART" id="SM00343">
    <property type="entry name" value="ZnF_C2HC"/>
    <property type="match status" value="2"/>
</dbReference>
<dbReference type="InterPro" id="IPR036875">
    <property type="entry name" value="Znf_CCHC_sf"/>
</dbReference>
<dbReference type="SUPFAM" id="SSF57756">
    <property type="entry name" value="Retrovirus zinc finger-like domains"/>
    <property type="match status" value="1"/>
</dbReference>
<evidence type="ECO:0000256" key="2">
    <source>
        <dbReference type="SAM" id="MobiDB-lite"/>
    </source>
</evidence>
<feature type="compositionally biased region" description="Basic and acidic residues" evidence="2">
    <location>
        <begin position="288"/>
        <end position="303"/>
    </location>
</feature>
<keyword evidence="1" id="KW-0479">Metal-binding</keyword>
<accession>C5L9R0</accession>
<dbReference type="InterPro" id="IPR001878">
    <property type="entry name" value="Znf_CCHC"/>
</dbReference>
<dbReference type="RefSeq" id="XP_002774717.1">
    <property type="nucleotide sequence ID" value="XM_002774671.1"/>
</dbReference>
<evidence type="ECO:0000313" key="4">
    <source>
        <dbReference type="EMBL" id="EER06533.1"/>
    </source>
</evidence>
<reference evidence="4 5" key="1">
    <citation type="submission" date="2008-07" db="EMBL/GenBank/DDBJ databases">
        <authorList>
            <person name="El-Sayed N."/>
            <person name="Caler E."/>
            <person name="Inman J."/>
            <person name="Amedeo P."/>
            <person name="Hass B."/>
            <person name="Wortman J."/>
        </authorList>
    </citation>
    <scope>NUCLEOTIDE SEQUENCE [LARGE SCALE GENOMIC DNA]</scope>
    <source>
        <strain evidence="5">ATCC 50983 / TXsc</strain>
    </source>
</reference>
<protein>
    <recommendedName>
        <fullName evidence="3">CCHC-type domain-containing protein</fullName>
    </recommendedName>
</protein>
<dbReference type="InParanoid" id="C5L9R0"/>
<dbReference type="GO" id="GO:0003676">
    <property type="term" value="F:nucleic acid binding"/>
    <property type="evidence" value="ECO:0007669"/>
    <property type="project" value="InterPro"/>
</dbReference>
<evidence type="ECO:0000313" key="5">
    <source>
        <dbReference type="Proteomes" id="UP000007800"/>
    </source>
</evidence>
<dbReference type="Pfam" id="PF00098">
    <property type="entry name" value="zf-CCHC"/>
    <property type="match status" value="1"/>
</dbReference>